<evidence type="ECO:0000313" key="4">
    <source>
        <dbReference type="Proteomes" id="UP001499987"/>
    </source>
</evidence>
<protein>
    <recommendedName>
        <fullName evidence="5">LigA protein</fullName>
    </recommendedName>
</protein>
<gene>
    <name evidence="3" type="ORF">GCM10009663_07860</name>
</gene>
<evidence type="ECO:0000313" key="3">
    <source>
        <dbReference type="EMBL" id="GAA1071169.1"/>
    </source>
</evidence>
<name>A0ABN1TAD5_9ACTN</name>
<evidence type="ECO:0000256" key="2">
    <source>
        <dbReference type="SAM" id="Phobius"/>
    </source>
</evidence>
<accession>A0ABN1TAD5</accession>
<dbReference type="Proteomes" id="UP001499987">
    <property type="component" value="Unassembled WGS sequence"/>
</dbReference>
<keyword evidence="4" id="KW-1185">Reference proteome</keyword>
<organism evidence="3 4">
    <name type="scientific">Kitasatospora arboriphila</name>
    <dbReference type="NCBI Taxonomy" id="258052"/>
    <lineage>
        <taxon>Bacteria</taxon>
        <taxon>Bacillati</taxon>
        <taxon>Actinomycetota</taxon>
        <taxon>Actinomycetes</taxon>
        <taxon>Kitasatosporales</taxon>
        <taxon>Streptomycetaceae</taxon>
        <taxon>Kitasatospora</taxon>
    </lineage>
</organism>
<evidence type="ECO:0008006" key="5">
    <source>
        <dbReference type="Google" id="ProtNLM"/>
    </source>
</evidence>
<dbReference type="RefSeq" id="WP_344622050.1">
    <property type="nucleotide sequence ID" value="NZ_BAAALD010000005.1"/>
</dbReference>
<reference evidence="3 4" key="1">
    <citation type="journal article" date="2019" name="Int. J. Syst. Evol. Microbiol.">
        <title>The Global Catalogue of Microorganisms (GCM) 10K type strain sequencing project: providing services to taxonomists for standard genome sequencing and annotation.</title>
        <authorList>
            <consortium name="The Broad Institute Genomics Platform"/>
            <consortium name="The Broad Institute Genome Sequencing Center for Infectious Disease"/>
            <person name="Wu L."/>
            <person name="Ma J."/>
        </authorList>
    </citation>
    <scope>NUCLEOTIDE SEQUENCE [LARGE SCALE GENOMIC DNA]</scope>
    <source>
        <strain evidence="3 4">JCM 13002</strain>
    </source>
</reference>
<feature type="region of interest" description="Disordered" evidence="1">
    <location>
        <begin position="69"/>
        <end position="100"/>
    </location>
</feature>
<keyword evidence="2" id="KW-0472">Membrane</keyword>
<keyword evidence="2" id="KW-1133">Transmembrane helix</keyword>
<feature type="transmembrane region" description="Helical" evidence="2">
    <location>
        <begin position="47"/>
        <end position="66"/>
    </location>
</feature>
<comment type="caution">
    <text evidence="3">The sequence shown here is derived from an EMBL/GenBank/DDBJ whole genome shotgun (WGS) entry which is preliminary data.</text>
</comment>
<evidence type="ECO:0000256" key="1">
    <source>
        <dbReference type="SAM" id="MobiDB-lite"/>
    </source>
</evidence>
<keyword evidence="2" id="KW-0812">Transmembrane</keyword>
<sequence length="358" mass="36376">MSGVRSEQELVAGLAELAESAAPPSGVDVCAAVRQGRGRVARRRMSVWGAAAAVLLVCSSVAAGVGGRSAAPVGPAGPGAGSAAPSVTPRPGVPGPGAGAPAADGFAPLSVEADFGWLPEQVRAVRYSSGANGALVQASGDAAGGGMRFALVVYPVGVTPELEQQPGRAETLRATAPVGGREAYWVVSEERSDGPTVLRWRTADGRWAELTSSSVPQDQREALPRRVAEKVAFGRRAVPLPVRLTGVPAAYAVTGADLLRPVSGSGDWWLRLTVSVSPTQAFSTTVVPVGTDWLPRTRAVPGSGGAVDPASCRERDGLMLCVQVGSNGALDAVGGVAGWFPHVVAVGTDPAAWERGTV</sequence>
<dbReference type="EMBL" id="BAAALD010000005">
    <property type="protein sequence ID" value="GAA1071169.1"/>
    <property type="molecule type" value="Genomic_DNA"/>
</dbReference>
<proteinExistence type="predicted"/>